<protein>
    <submittedName>
        <fullName evidence="3">Uncharacterized protein</fullName>
    </submittedName>
</protein>
<evidence type="ECO:0000256" key="2">
    <source>
        <dbReference type="SAM" id="Phobius"/>
    </source>
</evidence>
<gene>
    <name evidence="3" type="ORF">K435DRAFT_800964</name>
</gene>
<feature type="transmembrane region" description="Helical" evidence="2">
    <location>
        <begin position="364"/>
        <end position="388"/>
    </location>
</feature>
<organism evidence="3 4">
    <name type="scientific">Dendrothele bispora (strain CBS 962.96)</name>
    <dbReference type="NCBI Taxonomy" id="1314807"/>
    <lineage>
        <taxon>Eukaryota</taxon>
        <taxon>Fungi</taxon>
        <taxon>Dikarya</taxon>
        <taxon>Basidiomycota</taxon>
        <taxon>Agaricomycotina</taxon>
        <taxon>Agaricomycetes</taxon>
        <taxon>Agaricomycetidae</taxon>
        <taxon>Agaricales</taxon>
        <taxon>Agaricales incertae sedis</taxon>
        <taxon>Dendrothele</taxon>
    </lineage>
</organism>
<dbReference type="EMBL" id="ML179296">
    <property type="protein sequence ID" value="THU91823.1"/>
    <property type="molecule type" value="Genomic_DNA"/>
</dbReference>
<dbReference type="AlphaFoldDB" id="A0A4S8LS38"/>
<keyword evidence="2" id="KW-1133">Transmembrane helix</keyword>
<evidence type="ECO:0000313" key="4">
    <source>
        <dbReference type="Proteomes" id="UP000297245"/>
    </source>
</evidence>
<feature type="compositionally biased region" description="Polar residues" evidence="1">
    <location>
        <begin position="449"/>
        <end position="458"/>
    </location>
</feature>
<evidence type="ECO:0000256" key="1">
    <source>
        <dbReference type="SAM" id="MobiDB-lite"/>
    </source>
</evidence>
<evidence type="ECO:0000313" key="3">
    <source>
        <dbReference type="EMBL" id="THU91823.1"/>
    </source>
</evidence>
<dbReference type="OrthoDB" id="3029306at2759"/>
<keyword evidence="2" id="KW-0472">Membrane</keyword>
<dbReference type="Proteomes" id="UP000297245">
    <property type="component" value="Unassembled WGS sequence"/>
</dbReference>
<keyword evidence="4" id="KW-1185">Reference proteome</keyword>
<proteinExistence type="predicted"/>
<reference evidence="3 4" key="1">
    <citation type="journal article" date="2019" name="Nat. Ecol. Evol.">
        <title>Megaphylogeny resolves global patterns of mushroom evolution.</title>
        <authorList>
            <person name="Varga T."/>
            <person name="Krizsan K."/>
            <person name="Foldi C."/>
            <person name="Dima B."/>
            <person name="Sanchez-Garcia M."/>
            <person name="Sanchez-Ramirez S."/>
            <person name="Szollosi G.J."/>
            <person name="Szarkandi J.G."/>
            <person name="Papp V."/>
            <person name="Albert L."/>
            <person name="Andreopoulos W."/>
            <person name="Angelini C."/>
            <person name="Antonin V."/>
            <person name="Barry K.W."/>
            <person name="Bougher N.L."/>
            <person name="Buchanan P."/>
            <person name="Buyck B."/>
            <person name="Bense V."/>
            <person name="Catcheside P."/>
            <person name="Chovatia M."/>
            <person name="Cooper J."/>
            <person name="Damon W."/>
            <person name="Desjardin D."/>
            <person name="Finy P."/>
            <person name="Geml J."/>
            <person name="Haridas S."/>
            <person name="Hughes K."/>
            <person name="Justo A."/>
            <person name="Karasinski D."/>
            <person name="Kautmanova I."/>
            <person name="Kiss B."/>
            <person name="Kocsube S."/>
            <person name="Kotiranta H."/>
            <person name="LaButti K.M."/>
            <person name="Lechner B.E."/>
            <person name="Liimatainen K."/>
            <person name="Lipzen A."/>
            <person name="Lukacs Z."/>
            <person name="Mihaltcheva S."/>
            <person name="Morgado L.N."/>
            <person name="Niskanen T."/>
            <person name="Noordeloos M.E."/>
            <person name="Ohm R.A."/>
            <person name="Ortiz-Santana B."/>
            <person name="Ovrebo C."/>
            <person name="Racz N."/>
            <person name="Riley R."/>
            <person name="Savchenko A."/>
            <person name="Shiryaev A."/>
            <person name="Soop K."/>
            <person name="Spirin V."/>
            <person name="Szebenyi C."/>
            <person name="Tomsovsky M."/>
            <person name="Tulloss R.E."/>
            <person name="Uehling J."/>
            <person name="Grigoriev I.V."/>
            <person name="Vagvolgyi C."/>
            <person name="Papp T."/>
            <person name="Martin F.M."/>
            <person name="Miettinen O."/>
            <person name="Hibbett D.S."/>
            <person name="Nagy L.G."/>
        </authorList>
    </citation>
    <scope>NUCLEOTIDE SEQUENCE [LARGE SCALE GENOMIC DNA]</scope>
    <source>
        <strain evidence="3 4">CBS 962.96</strain>
    </source>
</reference>
<dbReference type="CDD" id="cd12087">
    <property type="entry name" value="TM_EGFR-like"/>
    <property type="match status" value="1"/>
</dbReference>
<accession>A0A4S8LS38</accession>
<keyword evidence="2" id="KW-0812">Transmembrane</keyword>
<feature type="region of interest" description="Disordered" evidence="1">
    <location>
        <begin position="339"/>
        <end position="360"/>
    </location>
</feature>
<sequence length="476" mass="51672">MNTFWKIVDDTNSGVEYTGDWRLSSGDDIIDEVGVSLNDSGHSIIGPVFNNTVHSVLTAGTSLKFRFNGTSHAALYGSNVRGPNLNGSFITECLLDNVLVGTDGDTSRAGNITLSLTPTDTLVRNNQVLCRSGEAKSNSVFPGEHELVFNVLNSTGTTAGLFVDYIVYETLPDASVDGDILQIGNGDIDFPADRDQHLSFSPGWVENARPFANIFTYTPGSAVTVKFNGLFVSSPIHKMLTSLDLIGTRIQFYGELMGQGAQLASNPMTYQLDDQDPQGFQLFPFGDGFNRTHQILFDMYSLSPGEHTVVVTHNGTASGMPLIVDYFQVTSLTSQEQASLTSNSVPSSLPSAPSSDSSHQHKSAIIGGAIGGSLLFSLITVGAVVFFWRRRQRKKATRVAHPYMGSLETELEPTTEMSHSHGTSWKSIVGTRDLRLQAAVSENRRMEQSPITHASSSGRRMKEEDSQERPPSYAEA</sequence>
<feature type="region of interest" description="Disordered" evidence="1">
    <location>
        <begin position="440"/>
        <end position="476"/>
    </location>
</feature>
<name>A0A4S8LS38_DENBC</name>